<feature type="domain" description="CN hydrolase" evidence="2">
    <location>
        <begin position="4"/>
        <end position="245"/>
    </location>
</feature>
<reference evidence="4" key="1">
    <citation type="journal article" date="2019" name="Int. J. Syst. Evol. Microbiol.">
        <title>The Global Catalogue of Microorganisms (GCM) 10K type strain sequencing project: providing services to taxonomists for standard genome sequencing and annotation.</title>
        <authorList>
            <consortium name="The Broad Institute Genomics Platform"/>
            <consortium name="The Broad Institute Genome Sequencing Center for Infectious Disease"/>
            <person name="Wu L."/>
            <person name="Ma J."/>
        </authorList>
    </citation>
    <scope>NUCLEOTIDE SEQUENCE [LARGE SCALE GENOMIC DNA]</scope>
    <source>
        <strain evidence="4">JCM 4737</strain>
    </source>
</reference>
<dbReference type="InterPro" id="IPR003010">
    <property type="entry name" value="C-N_Hydrolase"/>
</dbReference>
<dbReference type="Gene3D" id="3.60.110.10">
    <property type="entry name" value="Carbon-nitrogen hydrolase"/>
    <property type="match status" value="1"/>
</dbReference>
<dbReference type="CDD" id="cd07197">
    <property type="entry name" value="nitrilase"/>
    <property type="match status" value="1"/>
</dbReference>
<evidence type="ECO:0000259" key="2">
    <source>
        <dbReference type="PROSITE" id="PS50263"/>
    </source>
</evidence>
<comment type="caution">
    <text evidence="3">The sequence shown here is derived from an EMBL/GenBank/DDBJ whole genome shotgun (WGS) entry which is preliminary data.</text>
</comment>
<dbReference type="InterPro" id="IPR050345">
    <property type="entry name" value="Aliph_Amidase/BUP"/>
</dbReference>
<name>A0ABQ3DFW7_9ACTN</name>
<proteinExistence type="predicted"/>
<accession>A0ABQ3DFW7</accession>
<dbReference type="PANTHER" id="PTHR43674:SF2">
    <property type="entry name" value="BETA-UREIDOPROPIONASE"/>
    <property type="match status" value="1"/>
</dbReference>
<dbReference type="Pfam" id="PF00795">
    <property type="entry name" value="CN_hydrolase"/>
    <property type="match status" value="1"/>
</dbReference>
<protein>
    <submittedName>
        <fullName evidence="3">Carbon-nitrogen hydrolase family protein</fullName>
    </submittedName>
</protein>
<evidence type="ECO:0000313" key="3">
    <source>
        <dbReference type="EMBL" id="GHA86980.1"/>
    </source>
</evidence>
<sequence>MVRMIVAAAQFTSEPGSVRANARRTAAYVRQAAERGARLTVFAELALTGYEPDLIARDPSLLVTPDDPRLEPVVAACRETATAAVVNCAAPSADGGGRPAIATFVLGPDGTPLTRYDKRHLYEGEREVFAPGTGEGRFELHGVRFSLATCFDNHFPQLAARAAADRCAVHLASSLYGRGNGERERLAVHPALARDHGLYVVLANHVGRAGPWEGCGLSAVWNPDGTTAAEAAPDAPGLVVADVPTP</sequence>
<evidence type="ECO:0000313" key="4">
    <source>
        <dbReference type="Proteomes" id="UP000599437"/>
    </source>
</evidence>
<dbReference type="Proteomes" id="UP000599437">
    <property type="component" value="Unassembled WGS sequence"/>
</dbReference>
<dbReference type="SUPFAM" id="SSF56317">
    <property type="entry name" value="Carbon-nitrogen hydrolase"/>
    <property type="match status" value="1"/>
</dbReference>
<organism evidence="3 4">
    <name type="scientific">Streptomyces chryseus</name>
    <dbReference type="NCBI Taxonomy" id="68186"/>
    <lineage>
        <taxon>Bacteria</taxon>
        <taxon>Bacillati</taxon>
        <taxon>Actinomycetota</taxon>
        <taxon>Actinomycetes</taxon>
        <taxon>Kitasatosporales</taxon>
        <taxon>Streptomycetaceae</taxon>
        <taxon>Streptomyces</taxon>
    </lineage>
</organism>
<dbReference type="PROSITE" id="PS50263">
    <property type="entry name" value="CN_HYDROLASE"/>
    <property type="match status" value="1"/>
</dbReference>
<evidence type="ECO:0000256" key="1">
    <source>
        <dbReference type="ARBA" id="ARBA00022801"/>
    </source>
</evidence>
<keyword evidence="1 3" id="KW-0378">Hydrolase</keyword>
<dbReference type="GO" id="GO:0016787">
    <property type="term" value="F:hydrolase activity"/>
    <property type="evidence" value="ECO:0007669"/>
    <property type="project" value="UniProtKB-KW"/>
</dbReference>
<keyword evidence="4" id="KW-1185">Reference proteome</keyword>
<dbReference type="InterPro" id="IPR036526">
    <property type="entry name" value="C-N_Hydrolase_sf"/>
</dbReference>
<gene>
    <name evidence="3" type="ORF">GCM10010346_07010</name>
</gene>
<dbReference type="EMBL" id="BMVO01000001">
    <property type="protein sequence ID" value="GHA86980.1"/>
    <property type="molecule type" value="Genomic_DNA"/>
</dbReference>
<dbReference type="PANTHER" id="PTHR43674">
    <property type="entry name" value="NITRILASE C965.09-RELATED"/>
    <property type="match status" value="1"/>
</dbReference>